<dbReference type="Gene3D" id="3.40.830.10">
    <property type="entry name" value="LigB-like"/>
    <property type="match status" value="1"/>
</dbReference>
<proteinExistence type="inferred from homology"/>
<organism evidence="3 4">
    <name type="scientific">Persephonella hydrogeniphila</name>
    <dbReference type="NCBI Taxonomy" id="198703"/>
    <lineage>
        <taxon>Bacteria</taxon>
        <taxon>Pseudomonadati</taxon>
        <taxon>Aquificota</taxon>
        <taxon>Aquificia</taxon>
        <taxon>Aquificales</taxon>
        <taxon>Hydrogenothermaceae</taxon>
        <taxon>Persephonella</taxon>
    </lineage>
</organism>
<protein>
    <recommendedName>
        <fullName evidence="2">MEMO1 family protein SAMN06265182_1616</fullName>
    </recommendedName>
</protein>
<evidence type="ECO:0000313" key="4">
    <source>
        <dbReference type="Proteomes" id="UP000219036"/>
    </source>
</evidence>
<keyword evidence="4" id="KW-1185">Reference proteome</keyword>
<dbReference type="NCBIfam" id="TIGR04336">
    <property type="entry name" value="AmmeMemoSam_B"/>
    <property type="match status" value="1"/>
</dbReference>
<dbReference type="InterPro" id="IPR002737">
    <property type="entry name" value="MEMO1_fam"/>
</dbReference>
<dbReference type="Pfam" id="PF01875">
    <property type="entry name" value="Memo"/>
    <property type="match status" value="1"/>
</dbReference>
<dbReference type="CDD" id="cd07361">
    <property type="entry name" value="MEMO_like"/>
    <property type="match status" value="1"/>
</dbReference>
<dbReference type="RefSeq" id="WP_097000775.1">
    <property type="nucleotide sequence ID" value="NZ_OBEI01000007.1"/>
</dbReference>
<comment type="similarity">
    <text evidence="1 2">Belongs to the MEMO1 family.</text>
</comment>
<dbReference type="PANTHER" id="PTHR11060:SF0">
    <property type="entry name" value="PROTEIN MEMO1"/>
    <property type="match status" value="1"/>
</dbReference>
<dbReference type="PANTHER" id="PTHR11060">
    <property type="entry name" value="PROTEIN MEMO1"/>
    <property type="match status" value="1"/>
</dbReference>
<dbReference type="AlphaFoldDB" id="A0A285NL79"/>
<dbReference type="Proteomes" id="UP000219036">
    <property type="component" value="Unassembled WGS sequence"/>
</dbReference>
<sequence>MAIQVREPAVSDMFYPADPVELRSMLKRFLDQAILYPYRPEAVASPHAGYIYSGPVAATSYKQFLNLDIKRHYDILLIGPSHYVPFEGISFGYYDYWLTPLGEVKVNKAEIERFVLNNKDLPITLNTVPHMKEHSLEVQVPFLQMVLEDFSIIPVVYGQIHYSAVERVISGIKDNNEDVIVVISTDLSHYYPDNIAREIDINCNMAVENLELSLLDKCEACGKTGLAAMIDFARKKGWKGKVLDYRTSGDTSGDRSAVVGYASYIFYREK</sequence>
<gene>
    <name evidence="3" type="ORF">SAMN06265182_1616</name>
</gene>
<accession>A0A285NL79</accession>
<name>A0A285NL79_9AQUI</name>
<evidence type="ECO:0000256" key="2">
    <source>
        <dbReference type="HAMAP-Rule" id="MF_00055"/>
    </source>
</evidence>
<reference evidence="4" key="1">
    <citation type="submission" date="2017-09" db="EMBL/GenBank/DDBJ databases">
        <authorList>
            <person name="Varghese N."/>
            <person name="Submissions S."/>
        </authorList>
    </citation>
    <scope>NUCLEOTIDE SEQUENCE [LARGE SCALE GENOMIC DNA]</scope>
    <source>
        <strain evidence="4">DSM 15103</strain>
    </source>
</reference>
<evidence type="ECO:0000313" key="3">
    <source>
        <dbReference type="EMBL" id="SNZ09707.1"/>
    </source>
</evidence>
<evidence type="ECO:0000256" key="1">
    <source>
        <dbReference type="ARBA" id="ARBA00006315"/>
    </source>
</evidence>
<dbReference type="OrthoDB" id="9785549at2"/>
<dbReference type="EMBL" id="OBEI01000007">
    <property type="protein sequence ID" value="SNZ09707.1"/>
    <property type="molecule type" value="Genomic_DNA"/>
</dbReference>
<dbReference type="HAMAP" id="MF_00055">
    <property type="entry name" value="MEMO1"/>
    <property type="match status" value="1"/>
</dbReference>